<keyword evidence="2" id="KW-0472">Membrane</keyword>
<organism evidence="3 4">
    <name type="scientific">Manduca sexta</name>
    <name type="common">Tobacco hawkmoth</name>
    <name type="synonym">Tobacco hornworm</name>
    <dbReference type="NCBI Taxonomy" id="7130"/>
    <lineage>
        <taxon>Eukaryota</taxon>
        <taxon>Metazoa</taxon>
        <taxon>Ecdysozoa</taxon>
        <taxon>Arthropoda</taxon>
        <taxon>Hexapoda</taxon>
        <taxon>Insecta</taxon>
        <taxon>Pterygota</taxon>
        <taxon>Neoptera</taxon>
        <taxon>Endopterygota</taxon>
        <taxon>Lepidoptera</taxon>
        <taxon>Glossata</taxon>
        <taxon>Ditrysia</taxon>
        <taxon>Bombycoidea</taxon>
        <taxon>Sphingidae</taxon>
        <taxon>Sphinginae</taxon>
        <taxon>Sphingini</taxon>
        <taxon>Manduca</taxon>
    </lineage>
</organism>
<dbReference type="EMBL" id="JH668375">
    <property type="protein sequence ID" value="KAG6449480.1"/>
    <property type="molecule type" value="Genomic_DNA"/>
</dbReference>
<sequence length="116" mass="12848">MEKKSVNFFGEELLDSTAVPNLSVSIIEDEVPTLTVATIVGLTLFILVAIIVVFLLGVLIDCRQQRLIEKKMGEVKRVKSQRRVNMHPADDKASIANNMEEPGTTVPPAEILRHIP</sequence>
<feature type="region of interest" description="Disordered" evidence="1">
    <location>
        <begin position="79"/>
        <end position="116"/>
    </location>
</feature>
<comment type="caution">
    <text evidence="3">The sequence shown here is derived from an EMBL/GenBank/DDBJ whole genome shotgun (WGS) entry which is preliminary data.</text>
</comment>
<proteinExistence type="predicted"/>
<dbReference type="AlphaFoldDB" id="A0A922CJR6"/>
<feature type="transmembrane region" description="Helical" evidence="2">
    <location>
        <begin position="39"/>
        <end position="62"/>
    </location>
</feature>
<evidence type="ECO:0000256" key="1">
    <source>
        <dbReference type="SAM" id="MobiDB-lite"/>
    </source>
</evidence>
<keyword evidence="4" id="KW-1185">Reference proteome</keyword>
<reference evidence="3" key="1">
    <citation type="journal article" date="2016" name="Insect Biochem. Mol. Biol.">
        <title>Multifaceted biological insights from a draft genome sequence of the tobacco hornworm moth, Manduca sexta.</title>
        <authorList>
            <person name="Kanost M.R."/>
            <person name="Arrese E.L."/>
            <person name="Cao X."/>
            <person name="Chen Y.R."/>
            <person name="Chellapilla S."/>
            <person name="Goldsmith M.R."/>
            <person name="Grosse-Wilde E."/>
            <person name="Heckel D.G."/>
            <person name="Herndon N."/>
            <person name="Jiang H."/>
            <person name="Papanicolaou A."/>
            <person name="Qu J."/>
            <person name="Soulages J.L."/>
            <person name="Vogel H."/>
            <person name="Walters J."/>
            <person name="Waterhouse R.M."/>
            <person name="Ahn S.J."/>
            <person name="Almeida F.C."/>
            <person name="An C."/>
            <person name="Aqrawi P."/>
            <person name="Bretschneider A."/>
            <person name="Bryant W.B."/>
            <person name="Bucks S."/>
            <person name="Chao H."/>
            <person name="Chevignon G."/>
            <person name="Christen J.M."/>
            <person name="Clarke D.F."/>
            <person name="Dittmer N.T."/>
            <person name="Ferguson L.C.F."/>
            <person name="Garavelou S."/>
            <person name="Gordon K.H.J."/>
            <person name="Gunaratna R.T."/>
            <person name="Han Y."/>
            <person name="Hauser F."/>
            <person name="He Y."/>
            <person name="Heidel-Fischer H."/>
            <person name="Hirsh A."/>
            <person name="Hu Y."/>
            <person name="Jiang H."/>
            <person name="Kalra D."/>
            <person name="Klinner C."/>
            <person name="Konig C."/>
            <person name="Kovar C."/>
            <person name="Kroll A.R."/>
            <person name="Kuwar S.S."/>
            <person name="Lee S.L."/>
            <person name="Lehman R."/>
            <person name="Li K."/>
            <person name="Li Z."/>
            <person name="Liang H."/>
            <person name="Lovelace S."/>
            <person name="Lu Z."/>
            <person name="Mansfield J.H."/>
            <person name="McCulloch K.J."/>
            <person name="Mathew T."/>
            <person name="Morton B."/>
            <person name="Muzny D.M."/>
            <person name="Neunemann D."/>
            <person name="Ongeri F."/>
            <person name="Pauchet Y."/>
            <person name="Pu L.L."/>
            <person name="Pyrousis I."/>
            <person name="Rao X.J."/>
            <person name="Redding A."/>
            <person name="Roesel C."/>
            <person name="Sanchez-Gracia A."/>
            <person name="Schaack S."/>
            <person name="Shukla A."/>
            <person name="Tetreau G."/>
            <person name="Wang Y."/>
            <person name="Xiong G.H."/>
            <person name="Traut W."/>
            <person name="Walsh T.K."/>
            <person name="Worley K.C."/>
            <person name="Wu D."/>
            <person name="Wu W."/>
            <person name="Wu Y.Q."/>
            <person name="Zhang X."/>
            <person name="Zou Z."/>
            <person name="Zucker H."/>
            <person name="Briscoe A.D."/>
            <person name="Burmester T."/>
            <person name="Clem R.J."/>
            <person name="Feyereisen R."/>
            <person name="Grimmelikhuijzen C.J.P."/>
            <person name="Hamodrakas S.J."/>
            <person name="Hansson B.S."/>
            <person name="Huguet E."/>
            <person name="Jermiin L.S."/>
            <person name="Lan Q."/>
            <person name="Lehman H.K."/>
            <person name="Lorenzen M."/>
            <person name="Merzendorfer H."/>
            <person name="Michalopoulos I."/>
            <person name="Morton D.B."/>
            <person name="Muthukrishnan S."/>
            <person name="Oakeshott J.G."/>
            <person name="Palmer W."/>
            <person name="Park Y."/>
            <person name="Passarelli A.L."/>
            <person name="Rozas J."/>
            <person name="Schwartz L.M."/>
            <person name="Smith W."/>
            <person name="Southgate A."/>
            <person name="Vilcinskas A."/>
            <person name="Vogt R."/>
            <person name="Wang P."/>
            <person name="Werren J."/>
            <person name="Yu X.Q."/>
            <person name="Zhou J.J."/>
            <person name="Brown S.J."/>
            <person name="Scherer S.E."/>
            <person name="Richards S."/>
            <person name="Blissard G.W."/>
        </authorList>
    </citation>
    <scope>NUCLEOTIDE SEQUENCE</scope>
</reference>
<evidence type="ECO:0000313" key="3">
    <source>
        <dbReference type="EMBL" id="KAG6449480.1"/>
    </source>
</evidence>
<evidence type="ECO:0000256" key="2">
    <source>
        <dbReference type="SAM" id="Phobius"/>
    </source>
</evidence>
<dbReference type="OrthoDB" id="7423106at2759"/>
<accession>A0A922CJR6</accession>
<evidence type="ECO:0000313" key="4">
    <source>
        <dbReference type="Proteomes" id="UP000791440"/>
    </source>
</evidence>
<keyword evidence="2" id="KW-1133">Transmembrane helix</keyword>
<dbReference type="Proteomes" id="UP000791440">
    <property type="component" value="Unassembled WGS sequence"/>
</dbReference>
<gene>
    <name evidence="3" type="ORF">O3G_MSEX006097</name>
</gene>
<keyword evidence="2" id="KW-0812">Transmembrane</keyword>
<name>A0A922CJR6_MANSE</name>
<protein>
    <submittedName>
        <fullName evidence="3">Uncharacterized protein</fullName>
    </submittedName>
</protein>
<reference evidence="3" key="2">
    <citation type="submission" date="2020-12" db="EMBL/GenBank/DDBJ databases">
        <authorList>
            <person name="Kanost M."/>
        </authorList>
    </citation>
    <scope>NUCLEOTIDE SEQUENCE</scope>
</reference>